<dbReference type="Proteomes" id="UP000749646">
    <property type="component" value="Unassembled WGS sequence"/>
</dbReference>
<dbReference type="GO" id="GO:0005829">
    <property type="term" value="C:cytosol"/>
    <property type="evidence" value="ECO:0007669"/>
    <property type="project" value="UniProtKB-ARBA"/>
</dbReference>
<evidence type="ECO:0000256" key="3">
    <source>
        <dbReference type="ARBA" id="ARBA00023274"/>
    </source>
</evidence>
<comment type="similarity">
    <text evidence="1">Belongs to the eukaryotic ribosomal protein eS17 family.</text>
</comment>
<dbReference type="AlphaFoldDB" id="A0A9P6J447"/>
<dbReference type="GO" id="GO:0005840">
    <property type="term" value="C:ribosome"/>
    <property type="evidence" value="ECO:0007669"/>
    <property type="project" value="UniProtKB-KW"/>
</dbReference>
<evidence type="ECO:0000313" key="5">
    <source>
        <dbReference type="EMBL" id="KAF9961267.1"/>
    </source>
</evidence>
<evidence type="ECO:0000313" key="6">
    <source>
        <dbReference type="Proteomes" id="UP000749646"/>
    </source>
</evidence>
<organism evidence="5 6">
    <name type="scientific">Modicella reniformis</name>
    <dbReference type="NCBI Taxonomy" id="1440133"/>
    <lineage>
        <taxon>Eukaryota</taxon>
        <taxon>Fungi</taxon>
        <taxon>Fungi incertae sedis</taxon>
        <taxon>Mucoromycota</taxon>
        <taxon>Mortierellomycotina</taxon>
        <taxon>Mortierellomycetes</taxon>
        <taxon>Mortierellales</taxon>
        <taxon>Mortierellaceae</taxon>
        <taxon>Modicella</taxon>
    </lineage>
</organism>
<feature type="region of interest" description="Disordered" evidence="4">
    <location>
        <begin position="40"/>
        <end position="64"/>
    </location>
</feature>
<dbReference type="Pfam" id="PF00833">
    <property type="entry name" value="Ribosomal_S17e"/>
    <property type="match status" value="1"/>
</dbReference>
<feature type="compositionally biased region" description="Basic and acidic residues" evidence="4">
    <location>
        <begin position="40"/>
        <end position="49"/>
    </location>
</feature>
<keyword evidence="6" id="KW-1185">Reference proteome</keyword>
<dbReference type="FunFam" id="1.10.60.20:FF:000001">
    <property type="entry name" value="40S ribosomal protein S17"/>
    <property type="match status" value="1"/>
</dbReference>
<evidence type="ECO:0000256" key="1">
    <source>
        <dbReference type="ARBA" id="ARBA00010444"/>
    </source>
</evidence>
<name>A0A9P6J447_9FUNG</name>
<accession>A0A9P6J447</accession>
<keyword evidence="2 5" id="KW-0689">Ribosomal protein</keyword>
<reference evidence="5" key="1">
    <citation type="journal article" date="2020" name="Fungal Divers.">
        <title>Resolving the Mortierellaceae phylogeny through synthesis of multi-gene phylogenetics and phylogenomics.</title>
        <authorList>
            <person name="Vandepol N."/>
            <person name="Liber J."/>
            <person name="Desiro A."/>
            <person name="Na H."/>
            <person name="Kennedy M."/>
            <person name="Barry K."/>
            <person name="Grigoriev I.V."/>
            <person name="Miller A.N."/>
            <person name="O'Donnell K."/>
            <person name="Stajich J.E."/>
            <person name="Bonito G."/>
        </authorList>
    </citation>
    <scope>NUCLEOTIDE SEQUENCE</scope>
    <source>
        <strain evidence="5">MES-2147</strain>
    </source>
</reference>
<dbReference type="EMBL" id="JAAAHW010006422">
    <property type="protein sequence ID" value="KAF9961267.1"/>
    <property type="molecule type" value="Genomic_DNA"/>
</dbReference>
<dbReference type="GO" id="GO:0003735">
    <property type="term" value="F:structural constituent of ribosome"/>
    <property type="evidence" value="ECO:0007669"/>
    <property type="project" value="InterPro"/>
</dbReference>
<dbReference type="PANTHER" id="PTHR10732:SF0">
    <property type="entry name" value="40S RIBOSOMAL PROTEIN S17"/>
    <property type="match status" value="1"/>
</dbReference>
<sequence>MPGIAICKLSMVPVQRTIYTNGLVLNVLAYDTSVLRRKAAREGERHGTPGDDDDNDIEHLEQQDSDEDLPIDNAFVDLDDLEDEIDLADLSDGMDDSDDLLTKTVKRASKVLIEKYYPRLTLDFQTNKKIASEVAIIPSKRLRNKIAGFTTHLMKRIQRGPVRGISFKLQEEERERKDNYIPEVSALDTSAIEIDTDTQNLLKSLNFEDLPGVTAIEVKQAPIESRKPRPPRPDRT</sequence>
<comment type="caution">
    <text evidence="5">The sequence shown here is derived from an EMBL/GenBank/DDBJ whole genome shotgun (WGS) entry which is preliminary data.</text>
</comment>
<dbReference type="PROSITE" id="PS00712">
    <property type="entry name" value="RIBOSOMAL_S17E"/>
    <property type="match status" value="1"/>
</dbReference>
<dbReference type="InterPro" id="IPR001210">
    <property type="entry name" value="Ribosomal_eS17"/>
</dbReference>
<evidence type="ECO:0000256" key="2">
    <source>
        <dbReference type="ARBA" id="ARBA00022980"/>
    </source>
</evidence>
<proteinExistence type="inferred from homology"/>
<dbReference type="GO" id="GO:0006412">
    <property type="term" value="P:translation"/>
    <property type="evidence" value="ECO:0007669"/>
    <property type="project" value="InterPro"/>
</dbReference>
<dbReference type="PANTHER" id="PTHR10732">
    <property type="entry name" value="40S RIBOSOMAL PROTEIN S17"/>
    <property type="match status" value="1"/>
</dbReference>
<keyword evidence="3" id="KW-0687">Ribonucleoprotein</keyword>
<dbReference type="SUPFAM" id="SSF116820">
    <property type="entry name" value="Rps17e-like"/>
    <property type="match status" value="1"/>
</dbReference>
<dbReference type="HAMAP" id="MF_00511">
    <property type="entry name" value="Ribosomal_eS17"/>
    <property type="match status" value="1"/>
</dbReference>
<dbReference type="Gene3D" id="1.10.60.20">
    <property type="entry name" value="Ribosomal protein S17e-like"/>
    <property type="match status" value="1"/>
</dbReference>
<protein>
    <submittedName>
        <fullName evidence="5">40S ribosomal protein S17</fullName>
    </submittedName>
</protein>
<evidence type="ECO:0000256" key="4">
    <source>
        <dbReference type="SAM" id="MobiDB-lite"/>
    </source>
</evidence>
<dbReference type="OrthoDB" id="1727351at2759"/>
<dbReference type="InterPro" id="IPR036401">
    <property type="entry name" value="Ribosomal_eS17_sf"/>
</dbReference>
<gene>
    <name evidence="5" type="primary">RPS17</name>
    <name evidence="5" type="ORF">BGZ65_010993</name>
</gene>
<dbReference type="GO" id="GO:1990904">
    <property type="term" value="C:ribonucleoprotein complex"/>
    <property type="evidence" value="ECO:0007669"/>
    <property type="project" value="UniProtKB-KW"/>
</dbReference>
<dbReference type="InterPro" id="IPR018273">
    <property type="entry name" value="Ribosomal_eS17_CS"/>
</dbReference>